<dbReference type="InterPro" id="IPR036388">
    <property type="entry name" value="WH-like_DNA-bd_sf"/>
</dbReference>
<accession>A0A6C0G4G9</accession>
<dbReference type="RefSeq" id="WP_162358807.1">
    <property type="nucleotide sequence ID" value="NZ_CP048209.1"/>
</dbReference>
<dbReference type="InterPro" id="IPR000524">
    <property type="entry name" value="Tscrpt_reg_HTH_GntR"/>
</dbReference>
<evidence type="ECO:0000256" key="2">
    <source>
        <dbReference type="ARBA" id="ARBA00023015"/>
    </source>
</evidence>
<dbReference type="SMART" id="SM00345">
    <property type="entry name" value="HTH_GNTR"/>
    <property type="match status" value="1"/>
</dbReference>
<reference evidence="6 7" key="1">
    <citation type="submission" date="2020-01" db="EMBL/GenBank/DDBJ databases">
        <title>Paenibacillus sp. nov., isolated from tomato rhizosphere.</title>
        <authorList>
            <person name="Weon H.-Y."/>
            <person name="Lee S.A."/>
        </authorList>
    </citation>
    <scope>NUCLEOTIDE SEQUENCE [LARGE SCALE GENOMIC DNA]</scope>
    <source>
        <strain evidence="6 7">12200R-189</strain>
    </source>
</reference>
<gene>
    <name evidence="6" type="ORF">GXP70_21910</name>
</gene>
<dbReference type="InterPro" id="IPR046335">
    <property type="entry name" value="LacI/GalR-like_sensor"/>
</dbReference>
<dbReference type="GO" id="GO:0000976">
    <property type="term" value="F:transcription cis-regulatory region binding"/>
    <property type="evidence" value="ECO:0007669"/>
    <property type="project" value="TreeGrafter"/>
</dbReference>
<dbReference type="Proteomes" id="UP000476064">
    <property type="component" value="Chromosome"/>
</dbReference>
<protein>
    <submittedName>
        <fullName evidence="6">GntR family transcriptional regulator</fullName>
    </submittedName>
</protein>
<evidence type="ECO:0000313" key="7">
    <source>
        <dbReference type="Proteomes" id="UP000476064"/>
    </source>
</evidence>
<dbReference type="Gene3D" id="3.40.50.2300">
    <property type="match status" value="2"/>
</dbReference>
<feature type="domain" description="HTH gntR-type" evidence="5">
    <location>
        <begin position="3"/>
        <end position="71"/>
    </location>
</feature>
<dbReference type="PRINTS" id="PR00035">
    <property type="entry name" value="HTHGNTR"/>
</dbReference>
<dbReference type="CDD" id="cd07377">
    <property type="entry name" value="WHTH_GntR"/>
    <property type="match status" value="1"/>
</dbReference>
<keyword evidence="4" id="KW-0804">Transcription</keyword>
<evidence type="ECO:0000256" key="1">
    <source>
        <dbReference type="ARBA" id="ARBA00022491"/>
    </source>
</evidence>
<dbReference type="PROSITE" id="PS50949">
    <property type="entry name" value="HTH_GNTR"/>
    <property type="match status" value="1"/>
</dbReference>
<evidence type="ECO:0000313" key="6">
    <source>
        <dbReference type="EMBL" id="QHT62374.1"/>
    </source>
</evidence>
<keyword evidence="7" id="KW-1185">Reference proteome</keyword>
<dbReference type="AlphaFoldDB" id="A0A6C0G4G9"/>
<evidence type="ECO:0000259" key="5">
    <source>
        <dbReference type="PROSITE" id="PS50949"/>
    </source>
</evidence>
<dbReference type="InterPro" id="IPR028082">
    <property type="entry name" value="Peripla_BP_I"/>
</dbReference>
<proteinExistence type="predicted"/>
<keyword evidence="3" id="KW-0238">DNA-binding</keyword>
<dbReference type="Pfam" id="PF13377">
    <property type="entry name" value="Peripla_BP_3"/>
    <property type="match status" value="1"/>
</dbReference>
<dbReference type="KEGG" id="plyc:GXP70_21910"/>
<dbReference type="PANTHER" id="PTHR30146:SF95">
    <property type="entry name" value="RIBOSE OPERON REPRESSOR"/>
    <property type="match status" value="1"/>
</dbReference>
<name>A0A6C0G4G9_9BACL</name>
<evidence type="ECO:0000256" key="3">
    <source>
        <dbReference type="ARBA" id="ARBA00023125"/>
    </source>
</evidence>
<dbReference type="Pfam" id="PF00392">
    <property type="entry name" value="GntR"/>
    <property type="match status" value="1"/>
</dbReference>
<organism evidence="6 7">
    <name type="scientific">Paenibacillus lycopersici</name>
    <dbReference type="NCBI Taxonomy" id="2704462"/>
    <lineage>
        <taxon>Bacteria</taxon>
        <taxon>Bacillati</taxon>
        <taxon>Bacillota</taxon>
        <taxon>Bacilli</taxon>
        <taxon>Bacillales</taxon>
        <taxon>Paenibacillaceae</taxon>
        <taxon>Paenibacillus</taxon>
    </lineage>
</organism>
<keyword evidence="1" id="KW-0678">Repressor</keyword>
<dbReference type="FunFam" id="1.10.10.10:FF:000079">
    <property type="entry name" value="GntR family transcriptional regulator"/>
    <property type="match status" value="1"/>
</dbReference>
<dbReference type="SUPFAM" id="SSF53822">
    <property type="entry name" value="Periplasmic binding protein-like I"/>
    <property type="match status" value="1"/>
</dbReference>
<evidence type="ECO:0000256" key="4">
    <source>
        <dbReference type="ARBA" id="ARBA00023163"/>
    </source>
</evidence>
<sequence>MKAPLYEQIYNHLLQRIKDGELKTGDRLPSENELADQFNVSRITTKKALETLAQKKLVERIRGKGSYVSNVLPDMEGALRDTGIAEPAAISPAGRTRLVGLILPEFAESYGSQLIHGVERGCAETNCRMLMKLTYDSREVEEDAIRSFLDLGVDGFIVFPVHGEHYNASLIRLVLDKFPVVLVDRYLKGIAACTVYSDNQASMSELTMHLLERGHREIGFISVPPDNTSTVEERIAGFSETLIRGGIVFRPQHTMLNLRSSLPRSPETANIQADIEAVRRFVELNPELTAFVAAEYNLALVLREALLGMNKRIPEDVEIVCFDSPPDPFGKPVFTHIRQNEYAMGRMAVDLLHGQWAGKDIGLNHVVPHAFVKGLSTK</sequence>
<dbReference type="EMBL" id="CP048209">
    <property type="protein sequence ID" value="QHT62374.1"/>
    <property type="molecule type" value="Genomic_DNA"/>
</dbReference>
<dbReference type="GO" id="GO:0003700">
    <property type="term" value="F:DNA-binding transcription factor activity"/>
    <property type="evidence" value="ECO:0007669"/>
    <property type="project" value="InterPro"/>
</dbReference>
<dbReference type="PANTHER" id="PTHR30146">
    <property type="entry name" value="LACI-RELATED TRANSCRIPTIONAL REPRESSOR"/>
    <property type="match status" value="1"/>
</dbReference>
<dbReference type="InterPro" id="IPR036390">
    <property type="entry name" value="WH_DNA-bd_sf"/>
</dbReference>
<dbReference type="CDD" id="cd06267">
    <property type="entry name" value="PBP1_LacI_sugar_binding-like"/>
    <property type="match status" value="1"/>
</dbReference>
<dbReference type="Gene3D" id="1.10.10.10">
    <property type="entry name" value="Winged helix-like DNA-binding domain superfamily/Winged helix DNA-binding domain"/>
    <property type="match status" value="1"/>
</dbReference>
<dbReference type="SUPFAM" id="SSF46785">
    <property type="entry name" value="Winged helix' DNA-binding domain"/>
    <property type="match status" value="1"/>
</dbReference>
<keyword evidence="2" id="KW-0805">Transcription regulation</keyword>